<evidence type="ECO:0000313" key="2">
    <source>
        <dbReference type="EMBL" id="KAJ1607210.1"/>
    </source>
</evidence>
<feature type="chain" id="PRO_5047245147" evidence="1">
    <location>
        <begin position="22"/>
        <end position="587"/>
    </location>
</feature>
<name>A0ABQ8P3W7_9CRYT</name>
<evidence type="ECO:0000313" key="3">
    <source>
        <dbReference type="Proteomes" id="UP001071777"/>
    </source>
</evidence>
<keyword evidence="3" id="KW-1185">Reference proteome</keyword>
<protein>
    <submittedName>
        <fullName evidence="2">Signal peptide-containing protein</fullName>
    </submittedName>
</protein>
<proteinExistence type="predicted"/>
<dbReference type="Proteomes" id="UP001071777">
    <property type="component" value="Unassembled WGS sequence"/>
</dbReference>
<keyword evidence="1" id="KW-0732">Signal</keyword>
<organism evidence="2 3">
    <name type="scientific">Cryptosporidium canis</name>
    <dbReference type="NCBI Taxonomy" id="195482"/>
    <lineage>
        <taxon>Eukaryota</taxon>
        <taxon>Sar</taxon>
        <taxon>Alveolata</taxon>
        <taxon>Apicomplexa</taxon>
        <taxon>Conoidasida</taxon>
        <taxon>Coccidia</taxon>
        <taxon>Eucoccidiorida</taxon>
        <taxon>Eimeriorina</taxon>
        <taxon>Cryptosporidiidae</taxon>
        <taxon>Cryptosporidium</taxon>
    </lineage>
</organism>
<comment type="caution">
    <text evidence="2">The sequence shown here is derived from an EMBL/GenBank/DDBJ whole genome shotgun (WGS) entry which is preliminary data.</text>
</comment>
<feature type="signal peptide" evidence="1">
    <location>
        <begin position="1"/>
        <end position="21"/>
    </location>
</feature>
<sequence>MALLACWVLLIAIWSAGELSAHPLLESCVKSGLVSIKQQSQVRGFELRLDVVSMVSEYERVFGGLSEGYTPFMEEEYLTEIAMFLFHRNEIVIDYFWDSMMESLPVTWHVYGTRPFQASIIRTRFMESCACNIYSLHREGKIEKFHTLVSNLRDTRYLTIGKVNEICRKIKETIEDKGFDLVSGFQINGRSNVLAYYRCPEVYNDELADVLIFVLGKRVPSVSVSKFRICRIVEAFQRSSVSFRGSCIKTLEFELKEYLRFEKGSYAHLEFVCDIMENVRNFTGLFSQEEPVVLSRRGIKDVIVESLKRLYPNIELTKMGLEMVELMKISESRFIESCMNFSETLISLKGFKRTQKSSRKSHGDLSDFAGGWGDNYSKEENRMFAILGDPRDIRKKLLLTCSGIHMYLMDLKPKGVSFTKLRNSRTTTPKDFEAISKSKLLLFDSCKNEYVLSLGRLTISQDTLAEMFLSAILHASSKSTSSSSLDNGVSKFPICKISGDIIHSMGSHISTSPRFDEASFITSCRQVIIENTSAKFGPDYLNSTIKKSTIKLCNVVAKSLVLISGMQKYTIDHQEDQEPTSSECISE</sequence>
<evidence type="ECO:0000256" key="1">
    <source>
        <dbReference type="SAM" id="SignalP"/>
    </source>
</evidence>
<dbReference type="EMBL" id="JAPCXB010000124">
    <property type="protein sequence ID" value="KAJ1607210.1"/>
    <property type="molecule type" value="Genomic_DNA"/>
</dbReference>
<reference evidence="2" key="1">
    <citation type="submission" date="2022-10" db="EMBL/GenBank/DDBJ databases">
        <title>Adaptive evolution leads to modifications in subtelomeric GC content in a zoonotic Cryptosporidium species.</title>
        <authorList>
            <person name="Li J."/>
            <person name="Feng Y."/>
            <person name="Xiao L."/>
        </authorList>
    </citation>
    <scope>NUCLEOTIDE SEQUENCE</scope>
    <source>
        <strain evidence="2">25894</strain>
    </source>
</reference>
<accession>A0ABQ8P3W7</accession>
<gene>
    <name evidence="2" type="ORF">OJ252_2907</name>
</gene>